<dbReference type="PANTHER" id="PTHR30258:SF1">
    <property type="entry name" value="PROTEIN TRANSPORT PROTEIN HOFB HOMOLOG"/>
    <property type="match status" value="1"/>
</dbReference>
<dbReference type="InterPro" id="IPR037257">
    <property type="entry name" value="T2SS_E_N_sf"/>
</dbReference>
<dbReference type="GO" id="GO:0016887">
    <property type="term" value="F:ATP hydrolysis activity"/>
    <property type="evidence" value="ECO:0007669"/>
    <property type="project" value="TreeGrafter"/>
</dbReference>
<keyword evidence="2" id="KW-0547">Nucleotide-binding</keyword>
<accession>A0A2A8CUS2</accession>
<sequence>MQLLKSGDISVLHAREAVDLWEKQKESEMLWRVLARHPRVDRDAVFRTAASTYAFPAEAIDPDAINTAFVKQTVESLTPDQQDRMLAFRLLPLRHQEDAQRGIKKLVFATHDPMKPEAFRLMQEAGVQHFELRYAPEAEVADLLDELFPRRNEYLERIEADESAQAFDFGASYEEQGSRLIDEDQLEAEINRSALINLFEATLVEGVRAGASDVHIFPNEQRQTEFHMRVDGVLKLWHTQDKVHPESMLAVVKDRCMNVDRFDRDAAQDGYIQRNVDNKLIRFRVSILPIATADREVKSESIVIRILDDSKVFTDLSAINLHPTALKRFEKAVSQPHGMVIMTGPTGSGKSTTLAAALHGVISPQRNVLTVEDPVEYIIRGARQIKLGPRLNLESALRSILRHDPDVVMVGEMRDRPTAELAIKLANTGHLTFSTLHTNDAPSAVSRLFKMGVEPFLIGYAINLVVAQRLLRKLCPTCREVESNPDRVLLRELGFTDEEIAGMTLYRAGHSPNCRTCGGQGYKGRQAIAEALYFSRAIRHLIVEAGSSIDEDAIRDTAIAEGMLTLQASAREVVKRGESSIDEMIRVVSTE</sequence>
<comment type="caution">
    <text evidence="5">The sequence shown here is derived from an EMBL/GenBank/DDBJ whole genome shotgun (WGS) entry which is preliminary data.</text>
</comment>
<organism evidence="5 6">
    <name type="scientific">Longibacter salinarum</name>
    <dbReference type="NCBI Taxonomy" id="1850348"/>
    <lineage>
        <taxon>Bacteria</taxon>
        <taxon>Pseudomonadati</taxon>
        <taxon>Rhodothermota</taxon>
        <taxon>Rhodothermia</taxon>
        <taxon>Rhodothermales</taxon>
        <taxon>Salisaetaceae</taxon>
        <taxon>Longibacter</taxon>
    </lineage>
</organism>
<reference evidence="5 6" key="1">
    <citation type="submission" date="2017-10" db="EMBL/GenBank/DDBJ databases">
        <title>Draft genome of Longibacter Salinarum.</title>
        <authorList>
            <person name="Goh K.M."/>
            <person name="Shamsir M.S."/>
            <person name="Lim S.W."/>
        </authorList>
    </citation>
    <scope>NUCLEOTIDE SEQUENCE [LARGE SCALE GENOMIC DNA]</scope>
    <source>
        <strain evidence="5 6">KCTC 52045</strain>
    </source>
</reference>
<dbReference type="EMBL" id="PDEQ01000009">
    <property type="protein sequence ID" value="PEN11494.1"/>
    <property type="molecule type" value="Genomic_DNA"/>
</dbReference>
<dbReference type="PROSITE" id="PS00662">
    <property type="entry name" value="T2SP_E"/>
    <property type="match status" value="1"/>
</dbReference>
<dbReference type="Gene3D" id="3.30.450.90">
    <property type="match status" value="1"/>
</dbReference>
<dbReference type="InterPro" id="IPR001482">
    <property type="entry name" value="T2SS/T4SS_dom"/>
</dbReference>
<keyword evidence="3" id="KW-0067">ATP-binding</keyword>
<dbReference type="Gene3D" id="3.40.50.300">
    <property type="entry name" value="P-loop containing nucleotide triphosphate hydrolases"/>
    <property type="match status" value="1"/>
</dbReference>
<evidence type="ECO:0000313" key="6">
    <source>
        <dbReference type="Proteomes" id="UP000220102"/>
    </source>
</evidence>
<dbReference type="GO" id="GO:0005524">
    <property type="term" value="F:ATP binding"/>
    <property type="evidence" value="ECO:0007669"/>
    <property type="project" value="UniProtKB-KW"/>
</dbReference>
<dbReference type="CDD" id="cd01129">
    <property type="entry name" value="PulE-GspE-like"/>
    <property type="match status" value="1"/>
</dbReference>
<dbReference type="PANTHER" id="PTHR30258">
    <property type="entry name" value="TYPE II SECRETION SYSTEM PROTEIN GSPE-RELATED"/>
    <property type="match status" value="1"/>
</dbReference>
<dbReference type="InterPro" id="IPR027417">
    <property type="entry name" value="P-loop_NTPase"/>
</dbReference>
<dbReference type="GO" id="GO:0005886">
    <property type="term" value="C:plasma membrane"/>
    <property type="evidence" value="ECO:0007669"/>
    <property type="project" value="TreeGrafter"/>
</dbReference>
<proteinExistence type="inferred from homology"/>
<evidence type="ECO:0000256" key="3">
    <source>
        <dbReference type="ARBA" id="ARBA00022840"/>
    </source>
</evidence>
<evidence type="ECO:0000313" key="5">
    <source>
        <dbReference type="EMBL" id="PEN11494.1"/>
    </source>
</evidence>
<feature type="domain" description="Bacterial type II secretion system protein E" evidence="4">
    <location>
        <begin position="401"/>
        <end position="415"/>
    </location>
</feature>
<evidence type="ECO:0000259" key="4">
    <source>
        <dbReference type="PROSITE" id="PS00662"/>
    </source>
</evidence>
<dbReference type="OrthoDB" id="9808272at2"/>
<evidence type="ECO:0000256" key="1">
    <source>
        <dbReference type="ARBA" id="ARBA00006611"/>
    </source>
</evidence>
<evidence type="ECO:0000256" key="2">
    <source>
        <dbReference type="ARBA" id="ARBA00022741"/>
    </source>
</evidence>
<name>A0A2A8CUS2_9BACT</name>
<dbReference type="SUPFAM" id="SSF52540">
    <property type="entry name" value="P-loop containing nucleoside triphosphate hydrolases"/>
    <property type="match status" value="1"/>
</dbReference>
<dbReference type="Proteomes" id="UP000220102">
    <property type="component" value="Unassembled WGS sequence"/>
</dbReference>
<dbReference type="Pfam" id="PF00437">
    <property type="entry name" value="T2SSE"/>
    <property type="match status" value="1"/>
</dbReference>
<keyword evidence="6" id="KW-1185">Reference proteome</keyword>
<dbReference type="AlphaFoldDB" id="A0A2A8CUS2"/>
<gene>
    <name evidence="5" type="ORF">CRI94_15175</name>
</gene>
<comment type="similarity">
    <text evidence="1">Belongs to the GSP E family.</text>
</comment>
<dbReference type="SUPFAM" id="SSF160246">
    <property type="entry name" value="EspE N-terminal domain-like"/>
    <property type="match status" value="1"/>
</dbReference>
<protein>
    <submittedName>
        <fullName evidence="5">Type II secretion system protein E</fullName>
    </submittedName>
</protein>